<keyword evidence="13" id="KW-1185">Reference proteome</keyword>
<dbReference type="SUPFAM" id="SSF53850">
    <property type="entry name" value="Periplasmic binding protein-like II"/>
    <property type="match status" value="1"/>
</dbReference>
<dbReference type="Pfam" id="PF00800">
    <property type="entry name" value="PDT"/>
    <property type="match status" value="1"/>
</dbReference>
<dbReference type="InterPro" id="IPR045865">
    <property type="entry name" value="ACT-like_dom_sf"/>
</dbReference>
<reference evidence="12 13" key="1">
    <citation type="submission" date="2019-02" db="EMBL/GenBank/DDBJ databases">
        <title>Deep-cultivation of Planctomycetes and their phenomic and genomic characterization uncovers novel biology.</title>
        <authorList>
            <person name="Wiegand S."/>
            <person name="Jogler M."/>
            <person name="Boedeker C."/>
            <person name="Pinto D."/>
            <person name="Vollmers J."/>
            <person name="Rivas-Marin E."/>
            <person name="Kohn T."/>
            <person name="Peeters S.H."/>
            <person name="Heuer A."/>
            <person name="Rast P."/>
            <person name="Oberbeckmann S."/>
            <person name="Bunk B."/>
            <person name="Jeske O."/>
            <person name="Meyerdierks A."/>
            <person name="Storesund J.E."/>
            <person name="Kallscheuer N."/>
            <person name="Luecker S."/>
            <person name="Lage O.M."/>
            <person name="Pohl T."/>
            <person name="Merkel B.J."/>
            <person name="Hornburger P."/>
            <person name="Mueller R.-W."/>
            <person name="Bruemmer F."/>
            <person name="Labrenz M."/>
            <person name="Spormann A.M."/>
            <person name="Op Den Camp H."/>
            <person name="Overmann J."/>
            <person name="Amann R."/>
            <person name="Jetten M.S.M."/>
            <person name="Mascher T."/>
            <person name="Medema M.H."/>
            <person name="Devos D.P."/>
            <person name="Kaster A.-K."/>
            <person name="Ovreas L."/>
            <person name="Rohde M."/>
            <person name="Galperin M.Y."/>
            <person name="Jogler C."/>
        </authorList>
    </citation>
    <scope>NUCLEOTIDE SEQUENCE [LARGE SCALE GENOMIC DNA]</scope>
    <source>
        <strain evidence="12 13">Pla22</strain>
    </source>
</reference>
<dbReference type="NCBIfam" id="NF008865">
    <property type="entry name" value="PRK11898.1"/>
    <property type="match status" value="1"/>
</dbReference>
<evidence type="ECO:0000313" key="13">
    <source>
        <dbReference type="Proteomes" id="UP000316598"/>
    </source>
</evidence>
<dbReference type="OrthoDB" id="9802281at2"/>
<evidence type="ECO:0000313" key="12">
    <source>
        <dbReference type="EMBL" id="TWT49090.1"/>
    </source>
</evidence>
<sequence>MTQPSSANGLPDEPRSNGQPATDARDLLAKIDALDTDLLALFDQRHQLVREVSQSGGLVEQVSKSALQIENVVATAPRGPSSLTAAQRIELLKHLSSVCLSSLHELRVAYLGPQHSYSHLATIKYFGDGTAMTPVASIPSVFEAVSRGDVATGVVPIENSTDGRVVDTLGMFVRCDMTICGEVLLPIHHTLLSRTARDQITEVRSKPQALSQCRTWLASNLPDAKLVEVSSTAAAAKAAANTPGVAAVASMEAGRQYGLDVIDARIEDNPDNVTRFAVLGKERPEPTGNDKTAILFQVNHEPGALADAMTIFKDAELNLTWIESFPAIGTINEYLFFIELTGHRNEPAVMAAVDKLRARAQRLTILGSYPKAT</sequence>
<protein>
    <recommendedName>
        <fullName evidence="2">prephenate dehydratase</fullName>
        <ecNumber evidence="2">4.2.1.51</ecNumber>
    </recommendedName>
</protein>
<dbReference type="GO" id="GO:0004664">
    <property type="term" value="F:prephenate dehydratase activity"/>
    <property type="evidence" value="ECO:0007669"/>
    <property type="project" value="UniProtKB-EC"/>
</dbReference>
<dbReference type="EC" id="4.2.1.51" evidence="2"/>
<evidence type="ECO:0000256" key="3">
    <source>
        <dbReference type="ARBA" id="ARBA00022605"/>
    </source>
</evidence>
<evidence type="ECO:0000256" key="9">
    <source>
        <dbReference type="SAM" id="MobiDB-lite"/>
    </source>
</evidence>
<feature type="domain" description="ACT" evidence="11">
    <location>
        <begin position="293"/>
        <end position="370"/>
    </location>
</feature>
<dbReference type="InterPro" id="IPR008242">
    <property type="entry name" value="Chor_mutase/pphenate_deHydtase"/>
</dbReference>
<keyword evidence="4" id="KW-0057">Aromatic amino acid biosynthesis</keyword>
<comment type="pathway">
    <text evidence="1">Amino-acid biosynthesis; L-phenylalanine biosynthesis; phenylpyruvate from prephenate: step 1/1.</text>
</comment>
<evidence type="ECO:0000256" key="6">
    <source>
        <dbReference type="ARBA" id="ARBA00023239"/>
    </source>
</evidence>
<dbReference type="GO" id="GO:0005737">
    <property type="term" value="C:cytoplasm"/>
    <property type="evidence" value="ECO:0007669"/>
    <property type="project" value="TreeGrafter"/>
</dbReference>
<dbReference type="SUPFAM" id="SSF55021">
    <property type="entry name" value="ACT-like"/>
    <property type="match status" value="1"/>
</dbReference>
<proteinExistence type="predicted"/>
<evidence type="ECO:0000259" key="11">
    <source>
        <dbReference type="PROSITE" id="PS51671"/>
    </source>
</evidence>
<dbReference type="PANTHER" id="PTHR21022:SF19">
    <property type="entry name" value="PREPHENATE DEHYDRATASE-RELATED"/>
    <property type="match status" value="1"/>
</dbReference>
<evidence type="ECO:0000256" key="1">
    <source>
        <dbReference type="ARBA" id="ARBA00004741"/>
    </source>
</evidence>
<keyword evidence="6" id="KW-0456">Lyase</keyword>
<dbReference type="PROSITE" id="PS51671">
    <property type="entry name" value="ACT"/>
    <property type="match status" value="1"/>
</dbReference>
<accession>A0A5C5WEN4</accession>
<dbReference type="InterPro" id="IPR001086">
    <property type="entry name" value="Preph_deHydtase"/>
</dbReference>
<comment type="caution">
    <text evidence="12">The sequence shown here is derived from an EMBL/GenBank/DDBJ whole genome shotgun (WGS) entry which is preliminary data.</text>
</comment>
<dbReference type="GO" id="GO:0009094">
    <property type="term" value="P:L-phenylalanine biosynthetic process"/>
    <property type="evidence" value="ECO:0007669"/>
    <property type="project" value="UniProtKB-UniPathway"/>
</dbReference>
<feature type="site" description="Essential for prephenate dehydratase activity" evidence="8">
    <location>
        <position position="274"/>
    </location>
</feature>
<dbReference type="Gene3D" id="3.40.190.10">
    <property type="entry name" value="Periplasmic binding protein-like II"/>
    <property type="match status" value="2"/>
</dbReference>
<evidence type="ECO:0000256" key="2">
    <source>
        <dbReference type="ARBA" id="ARBA00013147"/>
    </source>
</evidence>
<evidence type="ECO:0000256" key="8">
    <source>
        <dbReference type="PIRSR" id="PIRSR001500-2"/>
    </source>
</evidence>
<dbReference type="Proteomes" id="UP000316598">
    <property type="component" value="Unassembled WGS sequence"/>
</dbReference>
<dbReference type="CDD" id="cd04905">
    <property type="entry name" value="ACT_CM-PDT"/>
    <property type="match status" value="1"/>
</dbReference>
<feature type="domain" description="Prephenate dehydratase" evidence="10">
    <location>
        <begin position="107"/>
        <end position="281"/>
    </location>
</feature>
<dbReference type="Gene3D" id="3.30.70.260">
    <property type="match status" value="1"/>
</dbReference>
<organism evidence="12 13">
    <name type="scientific">Rubripirellula amarantea</name>
    <dbReference type="NCBI Taxonomy" id="2527999"/>
    <lineage>
        <taxon>Bacteria</taxon>
        <taxon>Pseudomonadati</taxon>
        <taxon>Planctomycetota</taxon>
        <taxon>Planctomycetia</taxon>
        <taxon>Pirellulales</taxon>
        <taxon>Pirellulaceae</taxon>
        <taxon>Rubripirellula</taxon>
    </lineage>
</organism>
<evidence type="ECO:0000256" key="5">
    <source>
        <dbReference type="ARBA" id="ARBA00023222"/>
    </source>
</evidence>
<dbReference type="PIRSF" id="PIRSF001500">
    <property type="entry name" value="Chor_mut_pdt_Ppr"/>
    <property type="match status" value="1"/>
</dbReference>
<gene>
    <name evidence="12" type="primary">pheA</name>
    <name evidence="12" type="ORF">Pla22_42820</name>
</gene>
<evidence type="ECO:0000259" key="10">
    <source>
        <dbReference type="PROSITE" id="PS51171"/>
    </source>
</evidence>
<comment type="catalytic activity">
    <reaction evidence="7">
        <text>prephenate + H(+) = 3-phenylpyruvate + CO2 + H2O</text>
        <dbReference type="Rhea" id="RHEA:21648"/>
        <dbReference type="ChEBI" id="CHEBI:15377"/>
        <dbReference type="ChEBI" id="CHEBI:15378"/>
        <dbReference type="ChEBI" id="CHEBI:16526"/>
        <dbReference type="ChEBI" id="CHEBI:18005"/>
        <dbReference type="ChEBI" id="CHEBI:29934"/>
        <dbReference type="EC" id="4.2.1.51"/>
    </reaction>
</comment>
<dbReference type="EMBL" id="SJPI01000003">
    <property type="protein sequence ID" value="TWT49090.1"/>
    <property type="molecule type" value="Genomic_DNA"/>
</dbReference>
<keyword evidence="5" id="KW-0584">Phenylalanine biosynthesis</keyword>
<dbReference type="AlphaFoldDB" id="A0A5C5WEN4"/>
<dbReference type="UniPathway" id="UPA00121">
    <property type="reaction ID" value="UER00345"/>
</dbReference>
<dbReference type="PROSITE" id="PS51171">
    <property type="entry name" value="PREPHENATE_DEHYDR_3"/>
    <property type="match status" value="1"/>
</dbReference>
<dbReference type="PANTHER" id="PTHR21022">
    <property type="entry name" value="PREPHENATE DEHYDRATASE P PROTEIN"/>
    <property type="match status" value="1"/>
</dbReference>
<name>A0A5C5WEN4_9BACT</name>
<keyword evidence="3" id="KW-0028">Amino-acid biosynthesis</keyword>
<dbReference type="RefSeq" id="WP_146516665.1">
    <property type="nucleotide sequence ID" value="NZ_SJPI01000003.1"/>
</dbReference>
<evidence type="ECO:0000256" key="4">
    <source>
        <dbReference type="ARBA" id="ARBA00023141"/>
    </source>
</evidence>
<dbReference type="CDD" id="cd13630">
    <property type="entry name" value="PBP2_PDT_1"/>
    <property type="match status" value="1"/>
</dbReference>
<dbReference type="InterPro" id="IPR002912">
    <property type="entry name" value="ACT_dom"/>
</dbReference>
<feature type="region of interest" description="Disordered" evidence="9">
    <location>
        <begin position="1"/>
        <end position="21"/>
    </location>
</feature>
<evidence type="ECO:0000256" key="7">
    <source>
        <dbReference type="ARBA" id="ARBA00047848"/>
    </source>
</evidence>